<feature type="region of interest" description="Disordered" evidence="1">
    <location>
        <begin position="210"/>
        <end position="243"/>
    </location>
</feature>
<evidence type="ECO:0000313" key="3">
    <source>
        <dbReference type="Proteomes" id="UP000623608"/>
    </source>
</evidence>
<organism evidence="2 3">
    <name type="scientific">Paractinoplanes tereljensis</name>
    <dbReference type="NCBI Taxonomy" id="571912"/>
    <lineage>
        <taxon>Bacteria</taxon>
        <taxon>Bacillati</taxon>
        <taxon>Actinomycetota</taxon>
        <taxon>Actinomycetes</taxon>
        <taxon>Micromonosporales</taxon>
        <taxon>Micromonosporaceae</taxon>
        <taxon>Paractinoplanes</taxon>
    </lineage>
</organism>
<accession>A0A919NVE7</accession>
<reference evidence="2" key="1">
    <citation type="submission" date="2021-01" db="EMBL/GenBank/DDBJ databases">
        <title>Whole genome shotgun sequence of Actinoplanes tereljensis NBRC 105297.</title>
        <authorList>
            <person name="Komaki H."/>
            <person name="Tamura T."/>
        </authorList>
    </citation>
    <scope>NUCLEOTIDE SEQUENCE</scope>
    <source>
        <strain evidence="2">NBRC 105297</strain>
    </source>
</reference>
<dbReference type="AlphaFoldDB" id="A0A919NVE7"/>
<comment type="caution">
    <text evidence="2">The sequence shown here is derived from an EMBL/GenBank/DDBJ whole genome shotgun (WGS) entry which is preliminary data.</text>
</comment>
<dbReference type="EMBL" id="BOMY01000050">
    <property type="protein sequence ID" value="GIF25078.1"/>
    <property type="molecule type" value="Genomic_DNA"/>
</dbReference>
<evidence type="ECO:0000313" key="2">
    <source>
        <dbReference type="EMBL" id="GIF25078.1"/>
    </source>
</evidence>
<protein>
    <submittedName>
        <fullName evidence="2">Uncharacterized protein</fullName>
    </submittedName>
</protein>
<dbReference type="Proteomes" id="UP000623608">
    <property type="component" value="Unassembled WGS sequence"/>
</dbReference>
<proteinExistence type="predicted"/>
<evidence type="ECO:0000256" key="1">
    <source>
        <dbReference type="SAM" id="MobiDB-lite"/>
    </source>
</evidence>
<gene>
    <name evidence="2" type="ORF">Ate02nite_78080</name>
</gene>
<sequence length="260" mass="27959">MICAEMMKRENEMTRRAVGRHPLLSADARGYSEGNGRRQLAYQQGLVDLMASSAKSAGLRRQDWDCQKAGDGELAILPPDEPENVLIDDFCRILAENIADYNEDRVAGARLRLRLAIHNGVVEPGANGYAGAGVVVVSRLVNADAARAVQDALPEAGLVVILSNRVFLDTVASGHTAIRAHRFRKVAVQVKEYRDEAWLHAPGFDLRDVDLTGGPVPGAQPAPDPPPGNESAGPARPSMTNNFHGEVTAGVIGIQENHYG</sequence>
<name>A0A919NVE7_9ACTN</name>
<feature type="compositionally biased region" description="Pro residues" evidence="1">
    <location>
        <begin position="218"/>
        <end position="228"/>
    </location>
</feature>
<keyword evidence="3" id="KW-1185">Reference proteome</keyword>